<keyword evidence="1" id="KW-0378">Hydrolase</keyword>
<comment type="caution">
    <text evidence="1">The sequence shown here is derived from an EMBL/GenBank/DDBJ whole genome shotgun (WGS) entry which is preliminary data.</text>
</comment>
<dbReference type="GO" id="GO:0004519">
    <property type="term" value="F:endonuclease activity"/>
    <property type="evidence" value="ECO:0007669"/>
    <property type="project" value="UniProtKB-KW"/>
</dbReference>
<dbReference type="EMBL" id="VMAF01001095">
    <property type="protein sequence ID" value="MDR8434147.1"/>
    <property type="molecule type" value="Genomic_DNA"/>
</dbReference>
<proteinExistence type="predicted"/>
<keyword evidence="1" id="KW-0540">Nuclease</keyword>
<accession>A0ABD5DW03</accession>
<name>A0ABD5DW03_ACIBA</name>
<reference evidence="1" key="1">
    <citation type="submission" date="2019-07" db="EMBL/GenBank/DDBJ databases">
        <title>Biological characteristics of mucoid Acinetobacter baumannii from a general hospital in China.</title>
        <authorList>
            <person name="Hua X."/>
            <person name="Yu Y."/>
        </authorList>
    </citation>
    <scope>NUCLEOTIDE SEQUENCE</scope>
    <source>
        <strain evidence="1">N8</strain>
    </source>
</reference>
<gene>
    <name evidence="1" type="ORF">FPK63_24240</name>
</gene>
<sequence>LTERLEEWICGAGHDAQIDTQGIRELTTTSTPYKE</sequence>
<dbReference type="AlphaFoldDB" id="A0ABD5DW03"/>
<protein>
    <submittedName>
        <fullName evidence="1">Very short patch repair endonuclease</fullName>
    </submittedName>
</protein>
<feature type="non-terminal residue" evidence="1">
    <location>
        <position position="1"/>
    </location>
</feature>
<evidence type="ECO:0000313" key="1">
    <source>
        <dbReference type="EMBL" id="MDR8434147.1"/>
    </source>
</evidence>
<organism evidence="1">
    <name type="scientific">Acinetobacter baumannii</name>
    <dbReference type="NCBI Taxonomy" id="470"/>
    <lineage>
        <taxon>Bacteria</taxon>
        <taxon>Pseudomonadati</taxon>
        <taxon>Pseudomonadota</taxon>
        <taxon>Gammaproteobacteria</taxon>
        <taxon>Moraxellales</taxon>
        <taxon>Moraxellaceae</taxon>
        <taxon>Acinetobacter</taxon>
        <taxon>Acinetobacter calcoaceticus/baumannii complex</taxon>
    </lineage>
</organism>
<keyword evidence="1" id="KW-0255">Endonuclease</keyword>